<keyword evidence="3" id="KW-1185">Reference proteome</keyword>
<name>A0AAD7A607_9AGAR</name>
<organism evidence="2 3">
    <name type="scientific">Mycena albidolilacea</name>
    <dbReference type="NCBI Taxonomy" id="1033008"/>
    <lineage>
        <taxon>Eukaryota</taxon>
        <taxon>Fungi</taxon>
        <taxon>Dikarya</taxon>
        <taxon>Basidiomycota</taxon>
        <taxon>Agaricomycotina</taxon>
        <taxon>Agaricomycetes</taxon>
        <taxon>Agaricomycetidae</taxon>
        <taxon>Agaricales</taxon>
        <taxon>Marasmiineae</taxon>
        <taxon>Mycenaceae</taxon>
        <taxon>Mycena</taxon>
    </lineage>
</organism>
<evidence type="ECO:0000313" key="2">
    <source>
        <dbReference type="EMBL" id="KAJ7350360.1"/>
    </source>
</evidence>
<evidence type="ECO:0000259" key="1">
    <source>
        <dbReference type="Pfam" id="PF20179"/>
    </source>
</evidence>
<comment type="caution">
    <text evidence="2">The sequence shown here is derived from an EMBL/GenBank/DDBJ whole genome shotgun (WGS) entry which is preliminary data.</text>
</comment>
<proteinExistence type="predicted"/>
<accession>A0AAD7A607</accession>
<feature type="domain" description="Mitochondrial splicing suppressor 51-like C-terminal" evidence="1">
    <location>
        <begin position="5"/>
        <end position="104"/>
    </location>
</feature>
<dbReference type="Pfam" id="PF20179">
    <property type="entry name" value="MSS51_C"/>
    <property type="match status" value="1"/>
</dbReference>
<reference evidence="2" key="1">
    <citation type="submission" date="2023-03" db="EMBL/GenBank/DDBJ databases">
        <title>Massive genome expansion in bonnet fungi (Mycena s.s.) driven by repeated elements and novel gene families across ecological guilds.</title>
        <authorList>
            <consortium name="Lawrence Berkeley National Laboratory"/>
            <person name="Harder C.B."/>
            <person name="Miyauchi S."/>
            <person name="Viragh M."/>
            <person name="Kuo A."/>
            <person name="Thoen E."/>
            <person name="Andreopoulos B."/>
            <person name="Lu D."/>
            <person name="Skrede I."/>
            <person name="Drula E."/>
            <person name="Henrissat B."/>
            <person name="Morin E."/>
            <person name="Kohler A."/>
            <person name="Barry K."/>
            <person name="LaButti K."/>
            <person name="Morin E."/>
            <person name="Salamov A."/>
            <person name="Lipzen A."/>
            <person name="Mereny Z."/>
            <person name="Hegedus B."/>
            <person name="Baldrian P."/>
            <person name="Stursova M."/>
            <person name="Weitz H."/>
            <person name="Taylor A."/>
            <person name="Grigoriev I.V."/>
            <person name="Nagy L.G."/>
            <person name="Martin F."/>
            <person name="Kauserud H."/>
        </authorList>
    </citation>
    <scope>NUCLEOTIDE SEQUENCE</scope>
    <source>
        <strain evidence="2">CBHHK002</strain>
    </source>
</reference>
<sequence>MMDSEELLHRLPKLKVLNLRHVGPEILPEVAQSYSDRTRNCACQCALCKPKGWGRFNFLSSLPYREYLAQNPLPKPDIFAGFNTGFSEVAVESWRKTVKYHKEEAILERSTLESMGGVLFVLPIEKNKWHGTIPNINIIQKFMTGKNVGFHTRITFS</sequence>
<protein>
    <recommendedName>
        <fullName evidence="1">Mitochondrial splicing suppressor 51-like C-terminal domain-containing protein</fullName>
    </recommendedName>
</protein>
<dbReference type="InterPro" id="IPR046824">
    <property type="entry name" value="Mss51-like_C"/>
</dbReference>
<dbReference type="AlphaFoldDB" id="A0AAD7A607"/>
<dbReference type="EMBL" id="JARIHO010000014">
    <property type="protein sequence ID" value="KAJ7350360.1"/>
    <property type="molecule type" value="Genomic_DNA"/>
</dbReference>
<dbReference type="Proteomes" id="UP001218218">
    <property type="component" value="Unassembled WGS sequence"/>
</dbReference>
<gene>
    <name evidence="2" type="ORF">DFH08DRAFT_806451</name>
</gene>
<evidence type="ECO:0000313" key="3">
    <source>
        <dbReference type="Proteomes" id="UP001218218"/>
    </source>
</evidence>